<protein>
    <submittedName>
        <fullName evidence="4">4-hydroxythreonine-4-phosphate dehydrogenase</fullName>
        <ecNumber evidence="4">1.1.1.262</ecNumber>
    </submittedName>
</protein>
<dbReference type="PANTHER" id="PTHR30004:SF6">
    <property type="entry name" value="D-THREONATE 4-PHOSPHATE DEHYDROGENASE"/>
    <property type="match status" value="1"/>
</dbReference>
<organism evidence="4 5">
    <name type="scientific">Photobacterium gaetbulicola</name>
    <dbReference type="NCBI Taxonomy" id="1295392"/>
    <lineage>
        <taxon>Bacteria</taxon>
        <taxon>Pseudomonadati</taxon>
        <taxon>Pseudomonadota</taxon>
        <taxon>Gammaproteobacteria</taxon>
        <taxon>Vibrionales</taxon>
        <taxon>Vibrionaceae</taxon>
        <taxon>Photobacterium</taxon>
    </lineage>
</organism>
<evidence type="ECO:0000313" key="4">
    <source>
        <dbReference type="EMBL" id="KHT64584.1"/>
    </source>
</evidence>
<dbReference type="AlphaFoldDB" id="A0A0B9G7K7"/>
<evidence type="ECO:0000256" key="2">
    <source>
        <dbReference type="ARBA" id="ARBA00023002"/>
    </source>
</evidence>
<dbReference type="NCBIfam" id="TIGR00557">
    <property type="entry name" value="pdxA"/>
    <property type="match status" value="1"/>
</dbReference>
<proteinExistence type="predicted"/>
<dbReference type="Proteomes" id="UP000031278">
    <property type="component" value="Unassembled WGS sequence"/>
</dbReference>
<dbReference type="GO" id="GO:0046872">
    <property type="term" value="F:metal ion binding"/>
    <property type="evidence" value="ECO:0007669"/>
    <property type="project" value="UniProtKB-KW"/>
</dbReference>
<evidence type="ECO:0000256" key="3">
    <source>
        <dbReference type="ARBA" id="ARBA00023027"/>
    </source>
</evidence>
<name>A0A0B9G7K7_9GAMM</name>
<dbReference type="InterPro" id="IPR005255">
    <property type="entry name" value="PdxA_fam"/>
</dbReference>
<dbReference type="GO" id="GO:0051287">
    <property type="term" value="F:NAD binding"/>
    <property type="evidence" value="ECO:0007669"/>
    <property type="project" value="InterPro"/>
</dbReference>
<dbReference type="SUPFAM" id="SSF53659">
    <property type="entry name" value="Isocitrate/Isopropylmalate dehydrogenase-like"/>
    <property type="match status" value="1"/>
</dbReference>
<dbReference type="Gene3D" id="3.40.718.10">
    <property type="entry name" value="Isopropylmalate Dehydrogenase"/>
    <property type="match status" value="1"/>
</dbReference>
<reference evidence="4 5" key="1">
    <citation type="submission" date="2014-12" db="EMBL/GenBank/DDBJ databases">
        <title>Genome sequencing of Photobacterium gaetbulicola AD005a.</title>
        <authorList>
            <person name="Adrian T.G.S."/>
            <person name="Chan K.G."/>
        </authorList>
    </citation>
    <scope>NUCLEOTIDE SEQUENCE [LARGE SCALE GENOMIC DNA]</scope>
    <source>
        <strain evidence="4 5">AD005a</strain>
    </source>
</reference>
<comment type="caution">
    <text evidence="4">The sequence shown here is derived from an EMBL/GenBank/DDBJ whole genome shotgun (WGS) entry which is preliminary data.</text>
</comment>
<keyword evidence="2 4" id="KW-0560">Oxidoreductase</keyword>
<keyword evidence="1" id="KW-0479">Metal-binding</keyword>
<gene>
    <name evidence="4" type="primary">pdxA</name>
    <name evidence="4" type="ORF">RJ45_05695</name>
</gene>
<evidence type="ECO:0000256" key="1">
    <source>
        <dbReference type="ARBA" id="ARBA00022723"/>
    </source>
</evidence>
<dbReference type="EC" id="1.1.1.262" evidence="4"/>
<dbReference type="PANTHER" id="PTHR30004">
    <property type="entry name" value="4-HYDROXYTHREONINE-4-PHOSPHATE DEHYDROGENASE"/>
    <property type="match status" value="1"/>
</dbReference>
<dbReference type="Pfam" id="PF04166">
    <property type="entry name" value="PdxA"/>
    <property type="match status" value="1"/>
</dbReference>
<dbReference type="EMBL" id="JWLZ01000065">
    <property type="protein sequence ID" value="KHT64584.1"/>
    <property type="molecule type" value="Genomic_DNA"/>
</dbReference>
<dbReference type="GO" id="GO:0050570">
    <property type="term" value="F:4-hydroxythreonine-4-phosphate dehydrogenase activity"/>
    <property type="evidence" value="ECO:0007669"/>
    <property type="project" value="UniProtKB-EC"/>
</dbReference>
<evidence type="ECO:0000313" key="5">
    <source>
        <dbReference type="Proteomes" id="UP000031278"/>
    </source>
</evidence>
<sequence length="326" mass="35142">MKVIGITMGDAAGISPEITLKAFESEAIDRTPLVIFGCYETFIRQNEAMQITKKKLVKIEQVDEADFASGHIHIIDVPLEAPSELELGKVQAQAGAGAYRCIEKATEYALRGDIVAIATAPLNKEALHLGGYHYAGHTELLAELTGTKDFAMVLYTDRLRVIHATTHISLRKMLDTLNPQRQETVVGIAEDFLARIGEEGAPIAIAGINPHAGESGLFGSEEIEVINPTVKKLQAEGSNVFGAIPPDTVFLQAYEGKYAMVVAQYHDQGHIPLKLMGFHDGVNITAGLPFIRTSADHGTAFDIAGKNIAKCDSILESIRLAVKLAG</sequence>
<keyword evidence="3" id="KW-0520">NAD</keyword>
<accession>A0A0B9G7K7</accession>
<dbReference type="RefSeq" id="WP_039459451.1">
    <property type="nucleotide sequence ID" value="NZ_JWLZ01000065.1"/>
</dbReference>